<evidence type="ECO:0000256" key="8">
    <source>
        <dbReference type="ARBA" id="ARBA00022692"/>
    </source>
</evidence>
<keyword evidence="12 18" id="KW-1133">Transmembrane helix</keyword>
<dbReference type="PRINTS" id="PR01436">
    <property type="entry name" value="NADHDHGNASE2"/>
</dbReference>
<proteinExistence type="inferred from homology"/>
<feature type="transmembrane region" description="Helical" evidence="18">
    <location>
        <begin position="232"/>
        <end position="254"/>
    </location>
</feature>
<dbReference type="CTD" id="4536"/>
<evidence type="ECO:0000259" key="19">
    <source>
        <dbReference type="Pfam" id="PF00361"/>
    </source>
</evidence>
<accession>Q8HCV2</accession>
<keyword evidence="7 18" id="KW-0679">Respiratory chain</keyword>
<dbReference type="GO" id="GO:0005743">
    <property type="term" value="C:mitochondrial inner membrane"/>
    <property type="evidence" value="ECO:0007669"/>
    <property type="project" value="UniProtKB-SubCell"/>
</dbReference>
<name>Q8HCV2_TRICB</name>
<organism evidence="20">
    <name type="scientific">Triops cancriformis</name>
    <name type="common">Tadpole shrimp</name>
    <dbReference type="NCBI Taxonomy" id="194544"/>
    <lineage>
        <taxon>Eukaryota</taxon>
        <taxon>Metazoa</taxon>
        <taxon>Ecdysozoa</taxon>
        <taxon>Arthropoda</taxon>
        <taxon>Crustacea</taxon>
        <taxon>Branchiopoda</taxon>
        <taxon>Notostraca</taxon>
        <taxon>Triopsidae</taxon>
        <taxon>Triops</taxon>
    </lineage>
</organism>
<keyword evidence="11 18" id="KW-0249">Electron transport</keyword>
<evidence type="ECO:0000256" key="5">
    <source>
        <dbReference type="ARBA" id="ARBA00021008"/>
    </source>
</evidence>
<reference evidence="20" key="1">
    <citation type="journal article" date="2002" name="Electrophoresis">
        <title>Complete mitochondrial DNA sequence of a tadpole shrimp (Triops cancriformis) and analysis of museum samples.</title>
        <authorList>
            <person name="Umetsu K."/>
            <person name="Iwabuchi N."/>
            <person name="Yuasa I."/>
            <person name="Saitou N."/>
            <person name="Clark P.F."/>
            <person name="Boxshall G."/>
            <person name="Osawa M."/>
            <person name="Igarashi K."/>
        </authorList>
    </citation>
    <scope>NUCLEOTIDE SEQUENCE</scope>
</reference>
<evidence type="ECO:0000256" key="13">
    <source>
        <dbReference type="ARBA" id="ARBA00023027"/>
    </source>
</evidence>
<dbReference type="EC" id="7.1.1.2" evidence="4 18"/>
<evidence type="ECO:0000256" key="18">
    <source>
        <dbReference type="RuleBase" id="RU003403"/>
    </source>
</evidence>
<feature type="transmembrane region" description="Helical" evidence="18">
    <location>
        <begin position="7"/>
        <end position="23"/>
    </location>
</feature>
<comment type="similarity">
    <text evidence="3 18">Belongs to the complex I subunit 2 family.</text>
</comment>
<evidence type="ECO:0000256" key="16">
    <source>
        <dbReference type="ARBA" id="ARBA00023136"/>
    </source>
</evidence>
<dbReference type="AlphaFoldDB" id="Q8HCV2"/>
<evidence type="ECO:0000256" key="3">
    <source>
        <dbReference type="ARBA" id="ARBA00007012"/>
    </source>
</evidence>
<comment type="function">
    <text evidence="1">Core subunit of the mitochondrial membrane respiratory chain NADH dehydrogenase (Complex I) that is believed to belong to the minimal assembly required for catalysis. Complex I functions in the transfer of electrons from NADH to the respiratory chain. The immediate electron acceptor for the enzyme is believed to be ubiquinone.</text>
</comment>
<dbReference type="GO" id="GO:0006120">
    <property type="term" value="P:mitochondrial electron transport, NADH to ubiquinone"/>
    <property type="evidence" value="ECO:0007669"/>
    <property type="project" value="InterPro"/>
</dbReference>
<feature type="transmembrane region" description="Helical" evidence="18">
    <location>
        <begin position="146"/>
        <end position="168"/>
    </location>
</feature>
<dbReference type="EMBL" id="AB084514">
    <property type="protein sequence ID" value="BAC53594.1"/>
    <property type="molecule type" value="Genomic_DNA"/>
</dbReference>
<evidence type="ECO:0000256" key="1">
    <source>
        <dbReference type="ARBA" id="ARBA00003257"/>
    </source>
</evidence>
<keyword evidence="13 18" id="KW-0520">NAD</keyword>
<dbReference type="InterPro" id="IPR001750">
    <property type="entry name" value="ND/Mrp_TM"/>
</dbReference>
<dbReference type="PANTHER" id="PTHR46552">
    <property type="entry name" value="NADH-UBIQUINONE OXIDOREDUCTASE CHAIN 2"/>
    <property type="match status" value="1"/>
</dbReference>
<evidence type="ECO:0000256" key="7">
    <source>
        <dbReference type="ARBA" id="ARBA00022660"/>
    </source>
</evidence>
<feature type="non-terminal residue" evidence="20">
    <location>
        <position position="1"/>
    </location>
</feature>
<keyword evidence="16 18" id="KW-0472">Membrane</keyword>
<gene>
    <name evidence="20" type="primary">ND2</name>
</gene>
<comment type="catalytic activity">
    <reaction evidence="17 18">
        <text>a ubiquinone + NADH + 5 H(+)(in) = a ubiquinol + NAD(+) + 4 H(+)(out)</text>
        <dbReference type="Rhea" id="RHEA:29091"/>
        <dbReference type="Rhea" id="RHEA-COMP:9565"/>
        <dbReference type="Rhea" id="RHEA-COMP:9566"/>
        <dbReference type="ChEBI" id="CHEBI:15378"/>
        <dbReference type="ChEBI" id="CHEBI:16389"/>
        <dbReference type="ChEBI" id="CHEBI:17976"/>
        <dbReference type="ChEBI" id="CHEBI:57540"/>
        <dbReference type="ChEBI" id="CHEBI:57945"/>
        <dbReference type="EC" id="7.1.1.2"/>
    </reaction>
</comment>
<feature type="transmembrane region" description="Helical" evidence="18">
    <location>
        <begin position="29"/>
        <end position="47"/>
    </location>
</feature>
<evidence type="ECO:0000256" key="17">
    <source>
        <dbReference type="ARBA" id="ARBA00049551"/>
    </source>
</evidence>
<feature type="domain" description="NADH:quinone oxidoreductase/Mrp antiporter transmembrane" evidence="19">
    <location>
        <begin position="26"/>
        <end position="79"/>
    </location>
</feature>
<dbReference type="GO" id="GO:0008137">
    <property type="term" value="F:NADH dehydrogenase (ubiquinone) activity"/>
    <property type="evidence" value="ECO:0007669"/>
    <property type="project" value="UniProtKB-EC"/>
</dbReference>
<dbReference type="GeneID" id="806182"/>
<feature type="transmembrane region" description="Helical" evidence="18">
    <location>
        <begin position="59"/>
        <end position="82"/>
    </location>
</feature>
<feature type="transmembrane region" description="Helical" evidence="18">
    <location>
        <begin position="266"/>
        <end position="287"/>
    </location>
</feature>
<evidence type="ECO:0000256" key="2">
    <source>
        <dbReference type="ARBA" id="ARBA00004448"/>
    </source>
</evidence>
<evidence type="ECO:0000256" key="9">
    <source>
        <dbReference type="ARBA" id="ARBA00022792"/>
    </source>
</evidence>
<evidence type="ECO:0000256" key="11">
    <source>
        <dbReference type="ARBA" id="ARBA00022982"/>
    </source>
</evidence>
<dbReference type="RefSeq" id="NP_775065.1">
    <property type="nucleotide sequence ID" value="NC_004465.1"/>
</dbReference>
<comment type="function">
    <text evidence="18">Core subunit of the mitochondrial membrane respiratory chain NADH dehydrogenase (Complex I) which catalyzes electron transfer from NADH through the respiratory chain, using ubiquinone as an electron acceptor. Essential for the catalytic activity and assembly of complex I.</text>
</comment>
<evidence type="ECO:0000256" key="15">
    <source>
        <dbReference type="ARBA" id="ARBA00023128"/>
    </source>
</evidence>
<sequence length="333" mass="37840">LIFLNPRSICFFAILILSTMIVLSTNSWFLSWIGLELNILSFIPIILNKNNQQLTEASIKYFLIQALASIIFLLNSILYSWYFFNSLIFITMITISLLLKLGAAPFHIWFPMVAEGLSWSKFLILATIQKINPLILLMNISMENPIILMAAILSGIWGALGGLNLTLLRSMMAFSSINHIGWLLLASSINNYLMWTYFSIYLLILFPVTQLLNNFNLTYLTQMSMSNNISSMSKILIICCLMSLGGLPPFLGFLPKWIVIKSATSLLMIAIVIILIISTLVTLYYYLRISFNNMMLSSNLWNKNINLNINTQLKSLSFFSIVGLTMSNWLINF</sequence>
<geneLocation type="mitochondrion" evidence="20"/>
<feature type="domain" description="NADH:quinone oxidoreductase/Mrp antiporter transmembrane" evidence="19">
    <location>
        <begin position="86"/>
        <end position="281"/>
    </location>
</feature>
<evidence type="ECO:0000256" key="10">
    <source>
        <dbReference type="ARBA" id="ARBA00022967"/>
    </source>
</evidence>
<comment type="subcellular location">
    <subcellularLocation>
        <location evidence="2 18">Mitochondrion inner membrane</location>
        <topology evidence="2 18">Multi-pass membrane protein</topology>
    </subcellularLocation>
</comment>
<evidence type="ECO:0000256" key="12">
    <source>
        <dbReference type="ARBA" id="ARBA00022989"/>
    </source>
</evidence>
<dbReference type="Pfam" id="PF00361">
    <property type="entry name" value="Proton_antipo_M"/>
    <property type="match status" value="2"/>
</dbReference>
<keyword evidence="9 18" id="KW-0999">Mitochondrion inner membrane</keyword>
<dbReference type="PANTHER" id="PTHR46552:SF1">
    <property type="entry name" value="NADH-UBIQUINONE OXIDOREDUCTASE CHAIN 2"/>
    <property type="match status" value="1"/>
</dbReference>
<keyword evidence="15 18" id="KW-0496">Mitochondrion</keyword>
<keyword evidence="10 18" id="KW-1278">Translocase</keyword>
<dbReference type="InterPro" id="IPR003917">
    <property type="entry name" value="NADH_UbQ_OxRdtase_chain2"/>
</dbReference>
<keyword evidence="8 18" id="KW-0812">Transmembrane</keyword>
<protein>
    <recommendedName>
        <fullName evidence="5 18">NADH-ubiquinone oxidoreductase chain 2</fullName>
        <ecNumber evidence="4 18">7.1.1.2</ecNumber>
    </recommendedName>
</protein>
<evidence type="ECO:0000313" key="20">
    <source>
        <dbReference type="EMBL" id="BAC53594.1"/>
    </source>
</evidence>
<feature type="transmembrane region" description="Helical" evidence="18">
    <location>
        <begin position="189"/>
        <end position="212"/>
    </location>
</feature>
<evidence type="ECO:0000256" key="14">
    <source>
        <dbReference type="ARBA" id="ARBA00023075"/>
    </source>
</evidence>
<evidence type="ECO:0000256" key="6">
    <source>
        <dbReference type="ARBA" id="ARBA00022448"/>
    </source>
</evidence>
<keyword evidence="6" id="KW-0813">Transport</keyword>
<keyword evidence="14 18" id="KW-0830">Ubiquinone</keyword>
<feature type="transmembrane region" description="Helical" evidence="18">
    <location>
        <begin position="88"/>
        <end position="110"/>
    </location>
</feature>
<dbReference type="InterPro" id="IPR050175">
    <property type="entry name" value="Complex_I_Subunit_2"/>
</dbReference>
<evidence type="ECO:0000256" key="4">
    <source>
        <dbReference type="ARBA" id="ARBA00012944"/>
    </source>
</evidence>